<dbReference type="InterPro" id="IPR043428">
    <property type="entry name" value="LivM-like"/>
</dbReference>
<protein>
    <submittedName>
        <fullName evidence="7">Branched-chain amino acid ABC transporter permease</fullName>
    </submittedName>
</protein>
<evidence type="ECO:0000313" key="8">
    <source>
        <dbReference type="Proteomes" id="UP001213907"/>
    </source>
</evidence>
<evidence type="ECO:0000256" key="3">
    <source>
        <dbReference type="ARBA" id="ARBA00022692"/>
    </source>
</evidence>
<dbReference type="PANTHER" id="PTHR30482">
    <property type="entry name" value="HIGH-AFFINITY BRANCHED-CHAIN AMINO ACID TRANSPORT SYSTEM PERMEASE"/>
    <property type="match status" value="1"/>
</dbReference>
<gene>
    <name evidence="7" type="ORF">AFIC_002674</name>
</gene>
<organism evidence="7 8">
    <name type="scientific">Afipia carboxydohydrogena</name>
    <name type="common">Pseudomonas carboxydohydrogena</name>
    <dbReference type="NCBI Taxonomy" id="290"/>
    <lineage>
        <taxon>Bacteria</taxon>
        <taxon>Pseudomonadati</taxon>
        <taxon>Pseudomonadota</taxon>
        <taxon>Alphaproteobacteria</taxon>
        <taxon>Hyphomicrobiales</taxon>
        <taxon>Nitrobacteraceae</taxon>
        <taxon>Afipia</taxon>
    </lineage>
</organism>
<keyword evidence="3 6" id="KW-0812">Transmembrane</keyword>
<keyword evidence="4 6" id="KW-1133">Transmembrane helix</keyword>
<name>A0ABY8BMG4_AFICR</name>
<feature type="transmembrane region" description="Helical" evidence="6">
    <location>
        <begin position="80"/>
        <end position="99"/>
    </location>
</feature>
<dbReference type="Proteomes" id="UP001213907">
    <property type="component" value="Chromosome"/>
</dbReference>
<dbReference type="Pfam" id="PF02653">
    <property type="entry name" value="BPD_transp_2"/>
    <property type="match status" value="1"/>
</dbReference>
<evidence type="ECO:0000256" key="1">
    <source>
        <dbReference type="ARBA" id="ARBA00004651"/>
    </source>
</evidence>
<evidence type="ECO:0000256" key="6">
    <source>
        <dbReference type="SAM" id="Phobius"/>
    </source>
</evidence>
<feature type="transmembrane region" description="Helical" evidence="6">
    <location>
        <begin position="308"/>
        <end position="334"/>
    </location>
</feature>
<keyword evidence="8" id="KW-1185">Reference proteome</keyword>
<dbReference type="EMBL" id="CP113162">
    <property type="protein sequence ID" value="WEF51108.1"/>
    <property type="molecule type" value="Genomic_DNA"/>
</dbReference>
<feature type="transmembrane region" description="Helical" evidence="6">
    <location>
        <begin position="105"/>
        <end position="126"/>
    </location>
</feature>
<dbReference type="CDD" id="cd06581">
    <property type="entry name" value="TM_PBP1_LivM_like"/>
    <property type="match status" value="1"/>
</dbReference>
<evidence type="ECO:0000256" key="4">
    <source>
        <dbReference type="ARBA" id="ARBA00022989"/>
    </source>
</evidence>
<comment type="subcellular location">
    <subcellularLocation>
        <location evidence="1">Cell membrane</location>
        <topology evidence="1">Multi-pass membrane protein</topology>
    </subcellularLocation>
</comment>
<feature type="transmembrane region" description="Helical" evidence="6">
    <location>
        <begin position="133"/>
        <end position="151"/>
    </location>
</feature>
<feature type="transmembrane region" description="Helical" evidence="6">
    <location>
        <begin position="56"/>
        <end position="73"/>
    </location>
</feature>
<keyword evidence="2" id="KW-1003">Cell membrane</keyword>
<proteinExistence type="predicted"/>
<sequence length="338" mass="36379">MTDINPVASPLASAERAPANLTVTSGWRARLMKWRVPLSILALCVLPWVLPSKALAVNVLIYGVVCVGYNLLFGYTGLLSFGHAAFFGAGAYITGIAIVHFGLPWYAAVALGVLGGGLLALVIGALSIRTRGIYFAMVTLALAQLVYYVALQASNWTGGENGLRGFTVSKIDLFGLQINFLDPLQKYYVLMAFAGLALWFVSRILNSPFGAVIEAIRENETRARACGYNVERAKLMSFTLSGLICALAGTLSAMHLAIVPLDSLHYQTSGMIVMMTLLGGAGSFFGPFVGALAFLLMEDVFSIWTSHWQIVVGSVFILFVLFLPKGIWGAVLAWRAPK</sequence>
<keyword evidence="5 6" id="KW-0472">Membrane</keyword>
<evidence type="ECO:0000256" key="5">
    <source>
        <dbReference type="ARBA" id="ARBA00023136"/>
    </source>
</evidence>
<evidence type="ECO:0000256" key="2">
    <source>
        <dbReference type="ARBA" id="ARBA00022475"/>
    </source>
</evidence>
<feature type="transmembrane region" description="Helical" evidence="6">
    <location>
        <begin position="34"/>
        <end position="50"/>
    </location>
</feature>
<reference evidence="7 8" key="1">
    <citation type="submission" date="2022-11" db="EMBL/GenBank/DDBJ databases">
        <authorList>
            <person name="Siebert D."/>
            <person name="Busche T."/>
            <person name="Saydam E."/>
            <person name="Kalinowski J."/>
            <person name="Ruckert C."/>
            <person name="Blombach B."/>
        </authorList>
    </citation>
    <scope>NUCLEOTIDE SEQUENCE [LARGE SCALE GENOMIC DNA]</scope>
    <source>
        <strain evidence="7 8">DSM 1083</strain>
    </source>
</reference>
<accession>A0ABY8BMG4</accession>
<feature type="transmembrane region" description="Helical" evidence="6">
    <location>
        <begin position="271"/>
        <end position="296"/>
    </location>
</feature>
<evidence type="ECO:0000313" key="7">
    <source>
        <dbReference type="EMBL" id="WEF51108.1"/>
    </source>
</evidence>
<feature type="transmembrane region" description="Helical" evidence="6">
    <location>
        <begin position="238"/>
        <end position="259"/>
    </location>
</feature>
<feature type="transmembrane region" description="Helical" evidence="6">
    <location>
        <begin position="187"/>
        <end position="205"/>
    </location>
</feature>
<dbReference type="InterPro" id="IPR001851">
    <property type="entry name" value="ABC_transp_permease"/>
</dbReference>
<dbReference type="PANTHER" id="PTHR30482:SF17">
    <property type="entry name" value="ABC TRANSPORTER ATP-BINDING PROTEIN"/>
    <property type="match status" value="1"/>
</dbReference>